<proteinExistence type="inferred from homology"/>
<evidence type="ECO:0000313" key="6">
    <source>
        <dbReference type="EMBL" id="MDQ0468746.1"/>
    </source>
</evidence>
<dbReference type="Pfam" id="PF00884">
    <property type="entry name" value="Sulfatase"/>
    <property type="match status" value="1"/>
</dbReference>
<evidence type="ECO:0000256" key="3">
    <source>
        <dbReference type="ARBA" id="ARBA00022801"/>
    </source>
</evidence>
<dbReference type="InterPro" id="IPR000917">
    <property type="entry name" value="Sulfatase_N"/>
</dbReference>
<dbReference type="RefSeq" id="WP_307270370.1">
    <property type="nucleotide sequence ID" value="NZ_JAUSVX010000002.1"/>
</dbReference>
<evidence type="ECO:0000256" key="1">
    <source>
        <dbReference type="ARBA" id="ARBA00008779"/>
    </source>
</evidence>
<keyword evidence="3 6" id="KW-0378">Hydrolase</keyword>
<keyword evidence="7" id="KW-1185">Reference proteome</keyword>
<comment type="similarity">
    <text evidence="1">Belongs to the sulfatase family.</text>
</comment>
<evidence type="ECO:0000259" key="4">
    <source>
        <dbReference type="Pfam" id="PF00884"/>
    </source>
</evidence>
<dbReference type="Gene3D" id="3.40.720.10">
    <property type="entry name" value="Alkaline Phosphatase, subunit A"/>
    <property type="match status" value="1"/>
</dbReference>
<keyword evidence="2" id="KW-0479">Metal-binding</keyword>
<dbReference type="PANTHER" id="PTHR45953">
    <property type="entry name" value="IDURONATE 2-SULFATASE"/>
    <property type="match status" value="1"/>
</dbReference>
<reference evidence="6 7" key="1">
    <citation type="submission" date="2023-07" db="EMBL/GenBank/DDBJ databases">
        <title>Genomic Encyclopedia of Type Strains, Phase IV (KMG-IV): sequencing the most valuable type-strain genomes for metagenomic binning, comparative biology and taxonomic classification.</title>
        <authorList>
            <person name="Goeker M."/>
        </authorList>
    </citation>
    <scope>NUCLEOTIDE SEQUENCE [LARGE SCALE GENOMIC DNA]</scope>
    <source>
        <strain evidence="6 7">DSM 19619</strain>
    </source>
</reference>
<dbReference type="InterPro" id="IPR024607">
    <property type="entry name" value="Sulfatase_CS"/>
</dbReference>
<gene>
    <name evidence="6" type="ORF">QO011_001746</name>
</gene>
<dbReference type="GO" id="GO:0047753">
    <property type="term" value="F:choline-sulfatase activity"/>
    <property type="evidence" value="ECO:0007669"/>
    <property type="project" value="UniProtKB-EC"/>
</dbReference>
<dbReference type="PROSITE" id="PS00149">
    <property type="entry name" value="SULFATASE_2"/>
    <property type="match status" value="1"/>
</dbReference>
<dbReference type="InterPro" id="IPR017785">
    <property type="entry name" value="Choline-sulfatase"/>
</dbReference>
<accession>A0ABU0J3A2</accession>
<evidence type="ECO:0000259" key="5">
    <source>
        <dbReference type="Pfam" id="PF12411"/>
    </source>
</evidence>
<feature type="domain" description="Choline sulfatase enzyme C-terminal" evidence="5">
    <location>
        <begin position="450"/>
        <end position="501"/>
    </location>
</feature>
<comment type="caution">
    <text evidence="6">The sequence shown here is derived from an EMBL/GenBank/DDBJ whole genome shotgun (WGS) entry which is preliminary data.</text>
</comment>
<evidence type="ECO:0000256" key="2">
    <source>
        <dbReference type="ARBA" id="ARBA00022723"/>
    </source>
</evidence>
<feature type="domain" description="Sulfatase N-terminal" evidence="4">
    <location>
        <begin position="5"/>
        <end position="346"/>
    </location>
</feature>
<name>A0ABU0J3A2_9HYPH</name>
<dbReference type="PROSITE" id="PS00523">
    <property type="entry name" value="SULFATASE_1"/>
    <property type="match status" value="1"/>
</dbReference>
<organism evidence="6 7">
    <name type="scientific">Labrys wisconsinensis</name>
    <dbReference type="NCBI Taxonomy" id="425677"/>
    <lineage>
        <taxon>Bacteria</taxon>
        <taxon>Pseudomonadati</taxon>
        <taxon>Pseudomonadota</taxon>
        <taxon>Alphaproteobacteria</taxon>
        <taxon>Hyphomicrobiales</taxon>
        <taxon>Xanthobacteraceae</taxon>
        <taxon>Labrys</taxon>
    </lineage>
</organism>
<dbReference type="SUPFAM" id="SSF53649">
    <property type="entry name" value="Alkaline phosphatase-like"/>
    <property type="match status" value="1"/>
</dbReference>
<dbReference type="InterPro" id="IPR017850">
    <property type="entry name" value="Alkaline_phosphatase_core_sf"/>
</dbReference>
<dbReference type="CDD" id="cd16032">
    <property type="entry name" value="choline-sulfatase"/>
    <property type="match status" value="1"/>
</dbReference>
<dbReference type="NCBIfam" id="TIGR03417">
    <property type="entry name" value="chol_sulfatase"/>
    <property type="match status" value="1"/>
</dbReference>
<dbReference type="EMBL" id="JAUSVX010000002">
    <property type="protein sequence ID" value="MDQ0468746.1"/>
    <property type="molecule type" value="Genomic_DNA"/>
</dbReference>
<dbReference type="EC" id="3.1.6.6" evidence="6"/>
<protein>
    <submittedName>
        <fullName evidence="6">Choline-sulfatase</fullName>
        <ecNumber evidence="6">3.1.6.6</ecNumber>
    </submittedName>
</protein>
<evidence type="ECO:0000313" key="7">
    <source>
        <dbReference type="Proteomes" id="UP001242480"/>
    </source>
</evidence>
<dbReference type="InterPro" id="IPR025863">
    <property type="entry name" value="Choline_sulf_C_dom"/>
</dbReference>
<dbReference type="Proteomes" id="UP001242480">
    <property type="component" value="Unassembled WGS sequence"/>
</dbReference>
<dbReference type="Pfam" id="PF12411">
    <property type="entry name" value="Choline_sulf_C"/>
    <property type="match status" value="1"/>
</dbReference>
<dbReference type="PANTHER" id="PTHR45953:SF1">
    <property type="entry name" value="IDURONATE 2-SULFATASE"/>
    <property type="match status" value="1"/>
</dbReference>
<sequence>MSSRPNILLVMADQLAPACLPIHGHGIVKAPNLERLGRDGVVFDSAYCNSPLCSPSRAVFMTGRLPSRTGVYDNAAEFRSDIPTWAHYLRRAGYRTTLSGKMHFCGPDQLHGFEERLTTDIYPADYGWTPDWDRPQERPSWYHNMSSVTEAGPCVRTNQLDFDDEVIFAAERALYDHVRSSDRRPFCLVASLTHPHDPFAIPREYWDLYRDEDIVLPRVEVPLDRLDPHSRRLRHVCDMDATPIDEKQVRAARRAYFGAISYVDAQVGRLLRALEATGLRDDTIVIFTSDHGEMLGERGLWYKMSWFEGSARVPLLVSAPGRYRPGRVGASVSLVDLLPTLVEMAGGDPADLAGGPSDGRSLVPHCEGRGGHDEVIGEYLAEGAVAPLMMIRRGPWKFVHSPADPDQLYDLEADPDEVHNLAEAADHAATLAEFRAEAARRWDMPALDAAVRESQRRRRLVDAALTTGTLRSWDFQPFVDASRQYMRNSIDLDDLEARARFPKVKP</sequence>